<dbReference type="Proteomes" id="UP000054217">
    <property type="component" value="Unassembled WGS sequence"/>
</dbReference>
<dbReference type="HOGENOM" id="CLU_2980046_0_0_1"/>
<dbReference type="InParanoid" id="A0A0C3NIF2"/>
<evidence type="ECO:0000313" key="2">
    <source>
        <dbReference type="Proteomes" id="UP000054217"/>
    </source>
</evidence>
<organism evidence="1 2">
    <name type="scientific">Pisolithus tinctorius Marx 270</name>
    <dbReference type="NCBI Taxonomy" id="870435"/>
    <lineage>
        <taxon>Eukaryota</taxon>
        <taxon>Fungi</taxon>
        <taxon>Dikarya</taxon>
        <taxon>Basidiomycota</taxon>
        <taxon>Agaricomycotina</taxon>
        <taxon>Agaricomycetes</taxon>
        <taxon>Agaricomycetidae</taxon>
        <taxon>Boletales</taxon>
        <taxon>Sclerodermatineae</taxon>
        <taxon>Pisolithaceae</taxon>
        <taxon>Pisolithus</taxon>
    </lineage>
</organism>
<accession>A0A0C3NIF2</accession>
<evidence type="ECO:0000313" key="1">
    <source>
        <dbReference type="EMBL" id="KIN95198.1"/>
    </source>
</evidence>
<reference evidence="1 2" key="1">
    <citation type="submission" date="2014-04" db="EMBL/GenBank/DDBJ databases">
        <authorList>
            <consortium name="DOE Joint Genome Institute"/>
            <person name="Kuo A."/>
            <person name="Kohler A."/>
            <person name="Costa M.D."/>
            <person name="Nagy L.G."/>
            <person name="Floudas D."/>
            <person name="Copeland A."/>
            <person name="Barry K.W."/>
            <person name="Cichocki N."/>
            <person name="Veneault-Fourrey C."/>
            <person name="LaButti K."/>
            <person name="Lindquist E.A."/>
            <person name="Lipzen A."/>
            <person name="Lundell T."/>
            <person name="Morin E."/>
            <person name="Murat C."/>
            <person name="Sun H."/>
            <person name="Tunlid A."/>
            <person name="Henrissat B."/>
            <person name="Grigoriev I.V."/>
            <person name="Hibbett D.S."/>
            <person name="Martin F."/>
            <person name="Nordberg H.P."/>
            <person name="Cantor M.N."/>
            <person name="Hua S.X."/>
        </authorList>
    </citation>
    <scope>NUCLEOTIDE SEQUENCE [LARGE SCALE GENOMIC DNA]</scope>
    <source>
        <strain evidence="1 2">Marx 270</strain>
    </source>
</reference>
<proteinExistence type="predicted"/>
<dbReference type="AlphaFoldDB" id="A0A0C3NIF2"/>
<sequence>MRKVIIDILNATHDHVVAAAKIATTKHEHVIVSCVQYINNDFSHEHLFPLSTTDSPPL</sequence>
<dbReference type="EMBL" id="KN832073">
    <property type="protein sequence ID" value="KIN95198.1"/>
    <property type="molecule type" value="Genomic_DNA"/>
</dbReference>
<name>A0A0C3NIF2_PISTI</name>
<protein>
    <submittedName>
        <fullName evidence="1">Uncharacterized protein</fullName>
    </submittedName>
</protein>
<gene>
    <name evidence="1" type="ORF">M404DRAFT_34319</name>
</gene>
<keyword evidence="2" id="KW-1185">Reference proteome</keyword>
<reference evidence="2" key="2">
    <citation type="submission" date="2015-01" db="EMBL/GenBank/DDBJ databases">
        <title>Evolutionary Origins and Diversification of the Mycorrhizal Mutualists.</title>
        <authorList>
            <consortium name="DOE Joint Genome Institute"/>
            <consortium name="Mycorrhizal Genomics Consortium"/>
            <person name="Kohler A."/>
            <person name="Kuo A."/>
            <person name="Nagy L.G."/>
            <person name="Floudas D."/>
            <person name="Copeland A."/>
            <person name="Barry K.W."/>
            <person name="Cichocki N."/>
            <person name="Veneault-Fourrey C."/>
            <person name="LaButti K."/>
            <person name="Lindquist E.A."/>
            <person name="Lipzen A."/>
            <person name="Lundell T."/>
            <person name="Morin E."/>
            <person name="Murat C."/>
            <person name="Riley R."/>
            <person name="Ohm R."/>
            <person name="Sun H."/>
            <person name="Tunlid A."/>
            <person name="Henrissat B."/>
            <person name="Grigoriev I.V."/>
            <person name="Hibbett D.S."/>
            <person name="Martin F."/>
        </authorList>
    </citation>
    <scope>NUCLEOTIDE SEQUENCE [LARGE SCALE GENOMIC DNA]</scope>
    <source>
        <strain evidence="2">Marx 270</strain>
    </source>
</reference>